<gene>
    <name evidence="3" type="ORF">F2Q69_00002436</name>
</gene>
<accession>A0A8S9PRM1</accession>
<evidence type="ECO:0000259" key="2">
    <source>
        <dbReference type="Pfam" id="PF14432"/>
    </source>
</evidence>
<evidence type="ECO:0000256" key="1">
    <source>
        <dbReference type="ARBA" id="ARBA00006643"/>
    </source>
</evidence>
<reference evidence="3" key="1">
    <citation type="submission" date="2019-12" db="EMBL/GenBank/DDBJ databases">
        <title>Genome sequencing and annotation of Brassica cretica.</title>
        <authorList>
            <person name="Studholme D.J."/>
            <person name="Sarris P."/>
        </authorList>
    </citation>
    <scope>NUCLEOTIDE SEQUENCE</scope>
    <source>
        <strain evidence="3">PFS-109/04</strain>
        <tissue evidence="3">Leaf</tissue>
    </source>
</reference>
<dbReference type="AlphaFoldDB" id="A0A8S9PRM1"/>
<dbReference type="Pfam" id="PF14432">
    <property type="entry name" value="DYW_deaminase"/>
    <property type="match status" value="1"/>
</dbReference>
<feature type="domain" description="DYW" evidence="2">
    <location>
        <begin position="53"/>
        <end position="90"/>
    </location>
</feature>
<dbReference type="Proteomes" id="UP000712600">
    <property type="component" value="Unassembled WGS sequence"/>
</dbReference>
<comment type="similarity">
    <text evidence="1">Belongs to the PPR family. PCMP-H subfamily.</text>
</comment>
<dbReference type="InterPro" id="IPR032867">
    <property type="entry name" value="DYW_dom"/>
</dbReference>
<protein>
    <recommendedName>
        <fullName evidence="2">DYW domain-containing protein</fullName>
    </recommendedName>
</protein>
<comment type="caution">
    <text evidence="3">The sequence shown here is derived from an EMBL/GenBank/DDBJ whole genome shotgun (WGS) entry which is preliminary data.</text>
</comment>
<dbReference type="GO" id="GO:0008270">
    <property type="term" value="F:zinc ion binding"/>
    <property type="evidence" value="ECO:0007669"/>
    <property type="project" value="InterPro"/>
</dbReference>
<name>A0A8S9PRM1_BRACR</name>
<proteinExistence type="inferred from homology"/>
<dbReference type="EMBL" id="QGKX02001521">
    <property type="protein sequence ID" value="KAF3515427.1"/>
    <property type="molecule type" value="Genomic_DNA"/>
</dbReference>
<sequence length="91" mass="10183">MSVPLISVPVSLSVSILASLWKLYRISGNGQLSPLKAQIYKLEDLSTRLKDIGYELDTSYVLQDIDDEHKEAILAHHSQRVAIDFGLIDTE</sequence>
<organism evidence="3 4">
    <name type="scientific">Brassica cretica</name>
    <name type="common">Mustard</name>
    <dbReference type="NCBI Taxonomy" id="69181"/>
    <lineage>
        <taxon>Eukaryota</taxon>
        <taxon>Viridiplantae</taxon>
        <taxon>Streptophyta</taxon>
        <taxon>Embryophyta</taxon>
        <taxon>Tracheophyta</taxon>
        <taxon>Spermatophyta</taxon>
        <taxon>Magnoliopsida</taxon>
        <taxon>eudicotyledons</taxon>
        <taxon>Gunneridae</taxon>
        <taxon>Pentapetalae</taxon>
        <taxon>rosids</taxon>
        <taxon>malvids</taxon>
        <taxon>Brassicales</taxon>
        <taxon>Brassicaceae</taxon>
        <taxon>Brassiceae</taxon>
        <taxon>Brassica</taxon>
    </lineage>
</organism>
<evidence type="ECO:0000313" key="4">
    <source>
        <dbReference type="Proteomes" id="UP000712600"/>
    </source>
</evidence>
<evidence type="ECO:0000313" key="3">
    <source>
        <dbReference type="EMBL" id="KAF3515427.1"/>
    </source>
</evidence>